<evidence type="ECO:0000259" key="7">
    <source>
        <dbReference type="PROSITE" id="PS50069"/>
    </source>
</evidence>
<dbReference type="SMART" id="SM00884">
    <property type="entry name" value="Cullin_Nedd8"/>
    <property type="match status" value="1"/>
</dbReference>
<dbReference type="SUPFAM" id="SSF74788">
    <property type="entry name" value="Cullin repeat-like"/>
    <property type="match status" value="1"/>
</dbReference>
<keyword evidence="9" id="KW-1185">Reference proteome</keyword>
<keyword evidence="2" id="KW-1017">Isopeptide bond</keyword>
<sequence>MLSVIDLLSLPTSSTCLTAIRPTVVEKDDGSASPPRKVARLTADSDSASASRSKQEIKDTKKTGQPTKIIIDGVFDLKPPPLDKQLATLRRCIRTLLTRRSLEPLPATYERLYSMCRSVVTVSDAGSSLYDILKIEMDQGVNNLAKHLITSEKVDVDWIGELNDSLKWFNSNIDRLQALFTFLDQGYLVQQKNELKIRDLADSTVIQNILGHAEIAQKMRNGIEKWLNYERTTGRIHEDRAFIPTLIQLLFQYHQYSNFEDFYLKVTRSFYVNESTTRSKELSDNPALFFHQAEQRIKQEMQRAKDVLPVSSWSPVREVTENSLWAGRIEWLANNTVPSYLDANDYNTLRTMYELFGRVNGLDALRVAFRDYIKKTVSGIVQDVDKDEEMVDRLMVFKKSVDKAANSSFLVEASASAQASGSALPAKQPDKAFLYAITDSFTSGFKARKSKPAEMIAKHLDKAMRKGQEKSTDAEFLHQLDKALELYRFTDDKDVFRTFYHRSLAKRLLLGKSASDDFEKAMLEKLKKHYDPEFGMGEDMFKDLTRSRELMNDYHEKKADDALAQKLSVMVLQRSAWPFGSQKPTGDLPEDMKEELAKFETYYKAKHQNRQLTWDHALGTAVLRGNFKQEPKDLSVSLYQAIVLLLFNHSAELTFQEIKEETRMEDAELRRTLQSLACGKKKVLKKIPPGRDVEDDDKFRFNAEFTDERRRVHINSIQAKVSPEESKATNASIQGDRKLSLDAAIVRIMKAKKQLTYEQLKTATIDAVKSHFTPQVDMIKRRIDSLVESDYLERSQEDKSVYRYLA</sequence>
<dbReference type="GO" id="GO:0031625">
    <property type="term" value="F:ubiquitin protein ligase binding"/>
    <property type="evidence" value="ECO:0007669"/>
    <property type="project" value="InterPro"/>
</dbReference>
<protein>
    <recommendedName>
        <fullName evidence="7">Cullin family profile domain-containing protein</fullName>
    </recommendedName>
</protein>
<feature type="region of interest" description="Disordered" evidence="6">
    <location>
        <begin position="26"/>
        <end position="63"/>
    </location>
</feature>
<dbReference type="FunCoup" id="A0A409VWS3">
    <property type="interactions" value="541"/>
</dbReference>
<reference evidence="8 9" key="1">
    <citation type="journal article" date="2018" name="Evol. Lett.">
        <title>Horizontal gene cluster transfer increased hallucinogenic mushroom diversity.</title>
        <authorList>
            <person name="Reynolds H.T."/>
            <person name="Vijayakumar V."/>
            <person name="Gluck-Thaler E."/>
            <person name="Korotkin H.B."/>
            <person name="Matheny P.B."/>
            <person name="Slot J.C."/>
        </authorList>
    </citation>
    <scope>NUCLEOTIDE SEQUENCE [LARGE SCALE GENOMIC DNA]</scope>
    <source>
        <strain evidence="8 9">2629</strain>
    </source>
</reference>
<comment type="similarity">
    <text evidence="1 4 5">Belongs to the cullin family.</text>
</comment>
<dbReference type="Gene3D" id="3.30.230.130">
    <property type="entry name" value="Cullin, Chain C, Domain 2"/>
    <property type="match status" value="1"/>
</dbReference>
<evidence type="ECO:0000256" key="2">
    <source>
        <dbReference type="ARBA" id="ARBA00022499"/>
    </source>
</evidence>
<keyword evidence="3" id="KW-0832">Ubl conjugation</keyword>
<dbReference type="InterPro" id="IPR036317">
    <property type="entry name" value="Cullin_homology_sf"/>
</dbReference>
<dbReference type="EMBL" id="NHTK01005943">
    <property type="protein sequence ID" value="PPQ70714.1"/>
    <property type="molecule type" value="Genomic_DNA"/>
</dbReference>
<dbReference type="InterPro" id="IPR016159">
    <property type="entry name" value="Cullin_repeat-like_dom_sf"/>
</dbReference>
<dbReference type="FunFam" id="1.10.10.10:FF:000014">
    <property type="entry name" value="Cullin 1"/>
    <property type="match status" value="1"/>
</dbReference>
<dbReference type="InterPro" id="IPR001373">
    <property type="entry name" value="Cullin_N"/>
</dbReference>
<dbReference type="InterPro" id="IPR036390">
    <property type="entry name" value="WH_DNA-bd_sf"/>
</dbReference>
<dbReference type="STRING" id="181874.A0A409VWS3"/>
<dbReference type="InParanoid" id="A0A409VWS3"/>
<dbReference type="PANTHER" id="PTHR11932">
    <property type="entry name" value="CULLIN"/>
    <property type="match status" value="1"/>
</dbReference>
<dbReference type="GO" id="GO:0006511">
    <property type="term" value="P:ubiquitin-dependent protein catabolic process"/>
    <property type="evidence" value="ECO:0007669"/>
    <property type="project" value="InterPro"/>
</dbReference>
<evidence type="ECO:0000313" key="9">
    <source>
        <dbReference type="Proteomes" id="UP000284842"/>
    </source>
</evidence>
<evidence type="ECO:0000313" key="8">
    <source>
        <dbReference type="EMBL" id="PPQ70714.1"/>
    </source>
</evidence>
<accession>A0A409VWS3</accession>
<evidence type="ECO:0000256" key="3">
    <source>
        <dbReference type="ARBA" id="ARBA00022843"/>
    </source>
</evidence>
<evidence type="ECO:0000256" key="1">
    <source>
        <dbReference type="ARBA" id="ARBA00006019"/>
    </source>
</evidence>
<dbReference type="InterPro" id="IPR045093">
    <property type="entry name" value="Cullin"/>
</dbReference>
<dbReference type="InterPro" id="IPR016158">
    <property type="entry name" value="Cullin_homology"/>
</dbReference>
<evidence type="ECO:0000256" key="6">
    <source>
        <dbReference type="SAM" id="MobiDB-lite"/>
    </source>
</evidence>
<dbReference type="Proteomes" id="UP000284842">
    <property type="component" value="Unassembled WGS sequence"/>
</dbReference>
<feature type="domain" description="Cullin family profile" evidence="7">
    <location>
        <begin position="451"/>
        <end position="677"/>
    </location>
</feature>
<dbReference type="OrthoDB" id="27073at2759"/>
<dbReference type="InterPro" id="IPR036388">
    <property type="entry name" value="WH-like_DNA-bd_sf"/>
</dbReference>
<dbReference type="Pfam" id="PF26557">
    <property type="entry name" value="Cullin_AB"/>
    <property type="match status" value="1"/>
</dbReference>
<dbReference type="Pfam" id="PF00888">
    <property type="entry name" value="Cullin"/>
    <property type="match status" value="1"/>
</dbReference>
<dbReference type="InterPro" id="IPR059120">
    <property type="entry name" value="Cullin-like_AB"/>
</dbReference>
<dbReference type="AlphaFoldDB" id="A0A409VWS3"/>
<dbReference type="PROSITE" id="PS50069">
    <property type="entry name" value="CULLIN_2"/>
    <property type="match status" value="1"/>
</dbReference>
<evidence type="ECO:0000256" key="5">
    <source>
        <dbReference type="RuleBase" id="RU003829"/>
    </source>
</evidence>
<evidence type="ECO:0000256" key="4">
    <source>
        <dbReference type="PROSITE-ProRule" id="PRU00330"/>
    </source>
</evidence>
<dbReference type="SUPFAM" id="SSF46785">
    <property type="entry name" value="Winged helix' DNA-binding domain"/>
    <property type="match status" value="1"/>
</dbReference>
<organism evidence="8 9">
    <name type="scientific">Panaeolus cyanescens</name>
    <dbReference type="NCBI Taxonomy" id="181874"/>
    <lineage>
        <taxon>Eukaryota</taxon>
        <taxon>Fungi</taxon>
        <taxon>Dikarya</taxon>
        <taxon>Basidiomycota</taxon>
        <taxon>Agaricomycotina</taxon>
        <taxon>Agaricomycetes</taxon>
        <taxon>Agaricomycetidae</taxon>
        <taxon>Agaricales</taxon>
        <taxon>Agaricineae</taxon>
        <taxon>Galeropsidaceae</taxon>
        <taxon>Panaeolus</taxon>
    </lineage>
</organism>
<gene>
    <name evidence="8" type="ORF">CVT24_000830</name>
</gene>
<proteinExistence type="inferred from homology"/>
<dbReference type="InterPro" id="IPR019559">
    <property type="entry name" value="Cullin_neddylation_domain"/>
</dbReference>
<dbReference type="SUPFAM" id="SSF75632">
    <property type="entry name" value="Cullin homology domain"/>
    <property type="match status" value="1"/>
</dbReference>
<dbReference type="SMART" id="SM00182">
    <property type="entry name" value="CULLIN"/>
    <property type="match status" value="1"/>
</dbReference>
<name>A0A409VWS3_9AGAR</name>
<comment type="caution">
    <text evidence="8">The sequence shown here is derived from an EMBL/GenBank/DDBJ whole genome shotgun (WGS) entry which is preliminary data.</text>
</comment>
<dbReference type="Gene3D" id="1.10.10.10">
    <property type="entry name" value="Winged helix-like DNA-binding domain superfamily/Winged helix DNA-binding domain"/>
    <property type="match status" value="1"/>
</dbReference>
<dbReference type="Pfam" id="PF10557">
    <property type="entry name" value="Cullin_Nedd8"/>
    <property type="match status" value="1"/>
</dbReference>
<dbReference type="Gene3D" id="1.20.1310.10">
    <property type="entry name" value="Cullin Repeats"/>
    <property type="match status" value="4"/>
</dbReference>
<feature type="compositionally biased region" description="Basic and acidic residues" evidence="6">
    <location>
        <begin position="53"/>
        <end position="62"/>
    </location>
</feature>